<dbReference type="FunFam" id="1.10.287.130:FF:000030">
    <property type="entry name" value="Putative histidine kinase 5"/>
    <property type="match status" value="1"/>
</dbReference>
<organism evidence="10 11">
    <name type="scientific">Heracleum sosnowskyi</name>
    <dbReference type="NCBI Taxonomy" id="360622"/>
    <lineage>
        <taxon>Eukaryota</taxon>
        <taxon>Viridiplantae</taxon>
        <taxon>Streptophyta</taxon>
        <taxon>Embryophyta</taxon>
        <taxon>Tracheophyta</taxon>
        <taxon>Spermatophyta</taxon>
        <taxon>Magnoliopsida</taxon>
        <taxon>eudicotyledons</taxon>
        <taxon>Gunneridae</taxon>
        <taxon>Pentapetalae</taxon>
        <taxon>asterids</taxon>
        <taxon>campanulids</taxon>
        <taxon>Apiales</taxon>
        <taxon>Apiaceae</taxon>
        <taxon>Apioideae</taxon>
        <taxon>apioid superclade</taxon>
        <taxon>Tordylieae</taxon>
        <taxon>Tordyliinae</taxon>
        <taxon>Heracleum</taxon>
    </lineage>
</organism>
<dbReference type="SUPFAM" id="SSF47384">
    <property type="entry name" value="Homodimeric domain of signal transducing histidine kinase"/>
    <property type="match status" value="1"/>
</dbReference>
<keyword evidence="11" id="KW-1185">Reference proteome</keyword>
<proteinExistence type="predicted"/>
<dbReference type="GO" id="GO:0009927">
    <property type="term" value="F:histidine phosphotransfer kinase activity"/>
    <property type="evidence" value="ECO:0007669"/>
    <property type="project" value="TreeGrafter"/>
</dbReference>
<evidence type="ECO:0000256" key="1">
    <source>
        <dbReference type="ARBA" id="ARBA00000085"/>
    </source>
</evidence>
<dbReference type="InterPro" id="IPR005467">
    <property type="entry name" value="His_kinase_dom"/>
</dbReference>
<evidence type="ECO:0000259" key="9">
    <source>
        <dbReference type="PROSITE" id="PS50109"/>
    </source>
</evidence>
<dbReference type="PROSITE" id="PS50109">
    <property type="entry name" value="HIS_KIN"/>
    <property type="match status" value="1"/>
</dbReference>
<dbReference type="PANTHER" id="PTHR43047">
    <property type="entry name" value="TWO-COMPONENT HISTIDINE PROTEIN KINASE"/>
    <property type="match status" value="1"/>
</dbReference>
<dbReference type="InterPro" id="IPR036890">
    <property type="entry name" value="HATPase_C_sf"/>
</dbReference>
<accession>A0AAD8HMJ6</accession>
<evidence type="ECO:0000256" key="4">
    <source>
        <dbReference type="ARBA" id="ARBA00022490"/>
    </source>
</evidence>
<keyword evidence="6" id="KW-0808">Transferase</keyword>
<dbReference type="Gene3D" id="1.10.287.130">
    <property type="match status" value="1"/>
</dbReference>
<gene>
    <name evidence="10" type="ORF">POM88_036102</name>
</gene>
<evidence type="ECO:0000256" key="7">
    <source>
        <dbReference type="ARBA" id="ARBA00022777"/>
    </source>
</evidence>
<dbReference type="PANTHER" id="PTHR43047:SF68">
    <property type="entry name" value="HISTIDINE KINASE 5"/>
    <property type="match status" value="1"/>
</dbReference>
<dbReference type="Proteomes" id="UP001237642">
    <property type="component" value="Unassembled WGS sequence"/>
</dbReference>
<dbReference type="GO" id="GO:0000155">
    <property type="term" value="F:phosphorelay sensor kinase activity"/>
    <property type="evidence" value="ECO:0007669"/>
    <property type="project" value="InterPro"/>
</dbReference>
<dbReference type="FunFam" id="3.30.450.20:FF:000061">
    <property type="entry name" value="Histidine kinase 5"/>
    <property type="match status" value="1"/>
</dbReference>
<evidence type="ECO:0000256" key="5">
    <source>
        <dbReference type="ARBA" id="ARBA00022553"/>
    </source>
</evidence>
<evidence type="ECO:0000256" key="8">
    <source>
        <dbReference type="SAM" id="MobiDB-lite"/>
    </source>
</evidence>
<dbReference type="InterPro" id="IPR036097">
    <property type="entry name" value="HisK_dim/P_sf"/>
</dbReference>
<dbReference type="Pfam" id="PF00512">
    <property type="entry name" value="HisKA"/>
    <property type="match status" value="1"/>
</dbReference>
<evidence type="ECO:0000256" key="6">
    <source>
        <dbReference type="ARBA" id="ARBA00022679"/>
    </source>
</evidence>
<evidence type="ECO:0000313" key="11">
    <source>
        <dbReference type="Proteomes" id="UP001237642"/>
    </source>
</evidence>
<dbReference type="CDD" id="cd00082">
    <property type="entry name" value="HisKA"/>
    <property type="match status" value="1"/>
</dbReference>
<dbReference type="InterPro" id="IPR004358">
    <property type="entry name" value="Sig_transdc_His_kin-like_C"/>
</dbReference>
<dbReference type="SMART" id="SM00387">
    <property type="entry name" value="HATPase_c"/>
    <property type="match status" value="1"/>
</dbReference>
<feature type="compositionally biased region" description="Basic and acidic residues" evidence="8">
    <location>
        <begin position="1"/>
        <end position="12"/>
    </location>
</feature>
<keyword evidence="5" id="KW-0597">Phosphoprotein</keyword>
<dbReference type="AlphaFoldDB" id="A0AAD8HMJ6"/>
<dbReference type="Pfam" id="PF02518">
    <property type="entry name" value="HATPase_c"/>
    <property type="match status" value="1"/>
</dbReference>
<feature type="region of interest" description="Disordered" evidence="8">
    <location>
        <begin position="1"/>
        <end position="42"/>
    </location>
</feature>
<feature type="compositionally biased region" description="Basic and acidic residues" evidence="8">
    <location>
        <begin position="553"/>
        <end position="565"/>
    </location>
</feature>
<feature type="domain" description="Histidine kinase" evidence="9">
    <location>
        <begin position="377"/>
        <end position="678"/>
    </location>
</feature>
<dbReference type="GO" id="GO:0005886">
    <property type="term" value="C:plasma membrane"/>
    <property type="evidence" value="ECO:0007669"/>
    <property type="project" value="TreeGrafter"/>
</dbReference>
<name>A0AAD8HMJ6_9APIA</name>
<dbReference type="GO" id="GO:0005737">
    <property type="term" value="C:cytoplasm"/>
    <property type="evidence" value="ECO:0007669"/>
    <property type="project" value="UniProtKB-SubCell"/>
</dbReference>
<feature type="region of interest" description="Disordered" evidence="8">
    <location>
        <begin position="546"/>
        <end position="565"/>
    </location>
</feature>
<keyword evidence="7" id="KW-0418">Kinase</keyword>
<comment type="subcellular location">
    <subcellularLocation>
        <location evidence="2">Cytoplasm</location>
    </subcellularLocation>
</comment>
<dbReference type="Gene3D" id="3.30.565.10">
    <property type="entry name" value="Histidine kinase-like ATPase, C-terminal domain"/>
    <property type="match status" value="1"/>
</dbReference>
<sequence>MDPKMEIDHSEEMDMELLSSAWPEDINDKGKQSKLQNPGPDEDMFERLKLNENPKSIDFNRLVELTTYSEKGSSQLRKHIKEWEYKQANAVRLLREELDFLSKQQKKAKLEKLEMIKEHRCEELLHGDDERPVAKLDGIHDIRKEIPWRINDDAVHDDILKVDAECDTVTFWKERAMHLEKLLYASLQREQIAHEKLQERIQNLESQSPPVEELTQASRRADNYLHFILQNAPLVMGHQDNELRYRFCYNHFPSSGEEDIIGKTDVEIFAGSGVKESQDFKREVLERGVAAKREITFETELFGSKTFLIYVEPVFSKAGEAIGVNYIGMDVTDQVRKREKMAQLREGMAVQKAKERELNKLSHIAEETERAKQMLATMSHEIRSPLAGLISMTQNLITTKLDKEQRQLLSVILSSGDLVLQLINDIIDLPKAELGVLRLKATNFRPREVVKHVLQTAEASLEKTITLEGHVAEDVPVEVIGDVLRIRQILTKLISNAIKFTREGKVGIKLYVIHDPSACKQGDSSKITYTDEETGPLKESKDRKFLLTSQSRSDQKDFDGQKHEEGPYQIHVHNDETRIPLQDGASENADRGGFPPHETTVWIRCDVYDTGIGIPEKVLPTLFNKHIHAGADTAQKNGGTEIGLAICKQLVELMGGQLSVSSKEHNGSIFTFVLPYKISAMRDSSDDLGQLSEIIEHDAANNLNDDDKDFDFFKF</sequence>
<keyword evidence="4" id="KW-0963">Cytoplasm</keyword>
<reference evidence="10" key="1">
    <citation type="submission" date="2023-02" db="EMBL/GenBank/DDBJ databases">
        <title>Genome of toxic invasive species Heracleum sosnowskyi carries increased number of genes despite the absence of recent whole-genome duplications.</title>
        <authorList>
            <person name="Schelkunov M."/>
            <person name="Shtratnikova V."/>
            <person name="Makarenko M."/>
            <person name="Klepikova A."/>
            <person name="Omelchenko D."/>
            <person name="Novikova G."/>
            <person name="Obukhova E."/>
            <person name="Bogdanov V."/>
            <person name="Penin A."/>
            <person name="Logacheva M."/>
        </authorList>
    </citation>
    <scope>NUCLEOTIDE SEQUENCE</scope>
    <source>
        <strain evidence="10">Hsosn_3</strain>
        <tissue evidence="10">Leaf</tissue>
    </source>
</reference>
<comment type="catalytic activity">
    <reaction evidence="1">
        <text>ATP + protein L-histidine = ADP + protein N-phospho-L-histidine.</text>
        <dbReference type="EC" id="2.7.13.3"/>
    </reaction>
</comment>
<dbReference type="SUPFAM" id="SSF55874">
    <property type="entry name" value="ATPase domain of HSP90 chaperone/DNA topoisomerase II/histidine kinase"/>
    <property type="match status" value="1"/>
</dbReference>
<protein>
    <recommendedName>
        <fullName evidence="3">histidine kinase</fullName>
        <ecNumber evidence="3">2.7.13.3</ecNumber>
    </recommendedName>
</protein>
<evidence type="ECO:0000256" key="2">
    <source>
        <dbReference type="ARBA" id="ARBA00004496"/>
    </source>
</evidence>
<dbReference type="SMART" id="SM00388">
    <property type="entry name" value="HisKA"/>
    <property type="match status" value="1"/>
</dbReference>
<reference evidence="10" key="2">
    <citation type="submission" date="2023-05" db="EMBL/GenBank/DDBJ databases">
        <authorList>
            <person name="Schelkunov M.I."/>
        </authorList>
    </citation>
    <scope>NUCLEOTIDE SEQUENCE</scope>
    <source>
        <strain evidence="10">Hsosn_3</strain>
        <tissue evidence="10">Leaf</tissue>
    </source>
</reference>
<dbReference type="Gene3D" id="3.30.450.20">
    <property type="entry name" value="PAS domain"/>
    <property type="match status" value="1"/>
</dbReference>
<dbReference type="PRINTS" id="PR00344">
    <property type="entry name" value="BCTRLSENSOR"/>
</dbReference>
<evidence type="ECO:0000313" key="10">
    <source>
        <dbReference type="EMBL" id="KAK1370010.1"/>
    </source>
</evidence>
<dbReference type="EMBL" id="JAUIZM010000008">
    <property type="protein sequence ID" value="KAK1370010.1"/>
    <property type="molecule type" value="Genomic_DNA"/>
</dbReference>
<evidence type="ECO:0000256" key="3">
    <source>
        <dbReference type="ARBA" id="ARBA00012438"/>
    </source>
</evidence>
<dbReference type="EC" id="2.7.13.3" evidence="3"/>
<dbReference type="InterPro" id="IPR003594">
    <property type="entry name" value="HATPase_dom"/>
</dbReference>
<dbReference type="InterPro" id="IPR003661">
    <property type="entry name" value="HisK_dim/P_dom"/>
</dbReference>
<comment type="caution">
    <text evidence="10">The sequence shown here is derived from an EMBL/GenBank/DDBJ whole genome shotgun (WGS) entry which is preliminary data.</text>
</comment>